<dbReference type="Gene3D" id="2.30.110.10">
    <property type="entry name" value="Electron Transport, Fmn-binding Protein, Chain A"/>
    <property type="match status" value="2"/>
</dbReference>
<dbReference type="RefSeq" id="WP_193922640.1">
    <property type="nucleotide sequence ID" value="NZ_JADEWL010000068.1"/>
</dbReference>
<dbReference type="PANTHER" id="PTHR42815">
    <property type="entry name" value="FAD-BINDING, PUTATIVE (AFU_ORTHOLOGUE AFUA_6G07600)-RELATED"/>
    <property type="match status" value="1"/>
</dbReference>
<dbReference type="Proteomes" id="UP000620559">
    <property type="component" value="Unassembled WGS sequence"/>
</dbReference>
<gene>
    <name evidence="2" type="ORF">IQ247_18790</name>
</gene>
<dbReference type="EMBL" id="JADEWL010000068">
    <property type="protein sequence ID" value="MBE9214689.1"/>
    <property type="molecule type" value="Genomic_DNA"/>
</dbReference>
<proteinExistence type="predicted"/>
<dbReference type="InterPro" id="IPR011576">
    <property type="entry name" value="Pyridox_Oxase_N"/>
</dbReference>
<dbReference type="AlphaFoldDB" id="A0A8J7F9Y6"/>
<comment type="caution">
    <text evidence="2">The sequence shown here is derived from an EMBL/GenBank/DDBJ whole genome shotgun (WGS) entry which is preliminary data.</text>
</comment>
<evidence type="ECO:0000313" key="2">
    <source>
        <dbReference type="EMBL" id="MBE9214689.1"/>
    </source>
</evidence>
<name>A0A8J7F9Y6_9CYAN</name>
<keyword evidence="3" id="KW-1185">Reference proteome</keyword>
<accession>A0A8J7F9Y6</accession>
<dbReference type="Pfam" id="PF01243">
    <property type="entry name" value="PNPOx_N"/>
    <property type="match status" value="1"/>
</dbReference>
<evidence type="ECO:0000313" key="3">
    <source>
        <dbReference type="Proteomes" id="UP000620559"/>
    </source>
</evidence>
<dbReference type="PANTHER" id="PTHR42815:SF2">
    <property type="entry name" value="FAD-BINDING, PUTATIVE (AFU_ORTHOLOGUE AFUA_6G07600)-RELATED"/>
    <property type="match status" value="1"/>
</dbReference>
<dbReference type="SUPFAM" id="SSF50475">
    <property type="entry name" value="FMN-binding split barrel"/>
    <property type="match status" value="1"/>
</dbReference>
<feature type="domain" description="Pyridoxamine 5'-phosphate oxidase N-terminal" evidence="1">
    <location>
        <begin position="177"/>
        <end position="281"/>
    </location>
</feature>
<dbReference type="InterPro" id="IPR012349">
    <property type="entry name" value="Split_barrel_FMN-bd"/>
</dbReference>
<organism evidence="2 3">
    <name type="scientific">Plectonema cf. radiosum LEGE 06105</name>
    <dbReference type="NCBI Taxonomy" id="945769"/>
    <lineage>
        <taxon>Bacteria</taxon>
        <taxon>Bacillati</taxon>
        <taxon>Cyanobacteriota</taxon>
        <taxon>Cyanophyceae</taxon>
        <taxon>Oscillatoriophycideae</taxon>
        <taxon>Oscillatoriales</taxon>
        <taxon>Microcoleaceae</taxon>
        <taxon>Plectonema</taxon>
    </lineage>
</organism>
<evidence type="ECO:0000259" key="1">
    <source>
        <dbReference type="Pfam" id="PF01243"/>
    </source>
</evidence>
<reference evidence="2" key="1">
    <citation type="submission" date="2020-10" db="EMBL/GenBank/DDBJ databases">
        <authorList>
            <person name="Castelo-Branco R."/>
            <person name="Eusebio N."/>
            <person name="Adriana R."/>
            <person name="Vieira A."/>
            <person name="Brugerolle De Fraissinette N."/>
            <person name="Rezende De Castro R."/>
            <person name="Schneider M.P."/>
            <person name="Vasconcelos V."/>
            <person name="Leao P.N."/>
        </authorList>
    </citation>
    <scope>NUCLEOTIDE SEQUENCE</scope>
    <source>
        <strain evidence="2">LEGE 06105</strain>
    </source>
</reference>
<sequence length="311" mass="34734">MSFHSGEIAVQNQAGVREEAQKLCSVISNLIKPAAQEFLRTQQLAIASTVDIHSQVWASLLTGEPGFIQVLNQQTLHINVQIDGCSKSTIPLYQNLENNQDIGLLVIDLANRRRSRFNGKAEISGTCTDGRLSSTNIKVDIKQAFFNCPKYIQIRHIEKTVNDSLEQAETVTRDALNEKNQFWIAQSDTFFIASFHPESGADASHRGGFPGFVRILNSNKLLFPDYSGNNMFQTFGNLLVNSHAGLLFIDFQAGDILQLTGKAKVIWDAERLSEFAGAERLVEFEIKQVLETQNATRLRWQFGEYSPVNPG</sequence>
<protein>
    <submittedName>
        <fullName evidence="2">Pyridoxamine 5'-phosphate oxidase family protein</fullName>
    </submittedName>
</protein>